<reference evidence="2" key="1">
    <citation type="submission" date="2018-02" db="EMBL/GenBank/DDBJ databases">
        <title>Rhizophora mucronata_Transcriptome.</title>
        <authorList>
            <person name="Meera S.P."/>
            <person name="Sreeshan A."/>
            <person name="Augustine A."/>
        </authorList>
    </citation>
    <scope>NUCLEOTIDE SEQUENCE</scope>
    <source>
        <tissue evidence="2">Leaf</tissue>
    </source>
</reference>
<keyword evidence="2" id="KW-0067">ATP-binding</keyword>
<dbReference type="GO" id="GO:0004386">
    <property type="term" value="F:helicase activity"/>
    <property type="evidence" value="ECO:0007669"/>
    <property type="project" value="UniProtKB-KW"/>
</dbReference>
<feature type="region of interest" description="Disordered" evidence="1">
    <location>
        <begin position="1"/>
        <end position="49"/>
    </location>
</feature>
<dbReference type="EMBL" id="GGEC01083734">
    <property type="protein sequence ID" value="MBX64218.1"/>
    <property type="molecule type" value="Transcribed_RNA"/>
</dbReference>
<feature type="compositionally biased region" description="Low complexity" evidence="1">
    <location>
        <begin position="1"/>
        <end position="11"/>
    </location>
</feature>
<proteinExistence type="predicted"/>
<keyword evidence="2" id="KW-0547">Nucleotide-binding</keyword>
<organism evidence="2">
    <name type="scientific">Rhizophora mucronata</name>
    <name type="common">Asiatic mangrove</name>
    <dbReference type="NCBI Taxonomy" id="61149"/>
    <lineage>
        <taxon>Eukaryota</taxon>
        <taxon>Viridiplantae</taxon>
        <taxon>Streptophyta</taxon>
        <taxon>Embryophyta</taxon>
        <taxon>Tracheophyta</taxon>
        <taxon>Spermatophyta</taxon>
        <taxon>Magnoliopsida</taxon>
        <taxon>eudicotyledons</taxon>
        <taxon>Gunneridae</taxon>
        <taxon>Pentapetalae</taxon>
        <taxon>rosids</taxon>
        <taxon>fabids</taxon>
        <taxon>Malpighiales</taxon>
        <taxon>Rhizophoraceae</taxon>
        <taxon>Rhizophora</taxon>
    </lineage>
</organism>
<keyword evidence="2" id="KW-0378">Hydrolase</keyword>
<evidence type="ECO:0000256" key="1">
    <source>
        <dbReference type="SAM" id="MobiDB-lite"/>
    </source>
</evidence>
<protein>
    <submittedName>
        <fullName evidence="2">DEAD-box ATP-dependent RNA helicase 42</fullName>
    </submittedName>
</protein>
<name>A0A2P2QB43_RHIMU</name>
<keyword evidence="2" id="KW-0347">Helicase</keyword>
<evidence type="ECO:0000313" key="2">
    <source>
        <dbReference type="EMBL" id="MBX64218.1"/>
    </source>
</evidence>
<sequence>MAAASAAALAAPSFGTTGSPVPGKIVAAPGTVNPMTPGRETDNPLLGSN</sequence>
<accession>A0A2P2QB43</accession>
<dbReference type="AlphaFoldDB" id="A0A2P2QB43"/>